<evidence type="ECO:0000313" key="2">
    <source>
        <dbReference type="Proteomes" id="UP000789941"/>
    </source>
</evidence>
<dbReference type="AlphaFoldDB" id="A0A5E4LTL1"/>
<dbReference type="InterPro" id="IPR037081">
    <property type="entry name" value="Hyp_TM1506"/>
</dbReference>
<reference evidence="1 2" key="1">
    <citation type="submission" date="2019-08" db="EMBL/GenBank/DDBJ databases">
        <authorList>
            <person name="Vazquez-Campos X."/>
        </authorList>
    </citation>
    <scope>NUCLEOTIDE SEQUENCE [LARGE SCALE GENOMIC DNA]</scope>
    <source>
        <strain evidence="1">LFW-283_2</strain>
    </source>
</reference>
<dbReference type="InterPro" id="IPR015067">
    <property type="entry name" value="DUF1893_TM1506-like"/>
</dbReference>
<dbReference type="Pfam" id="PF08973">
    <property type="entry name" value="TM1506"/>
    <property type="match status" value="1"/>
</dbReference>
<sequence>MIFSKYSLVLVNEDKVVFQSSLSGLRPLVECVKTNAGGNCILYDKVIGLAAARIIVHSGLISKVVTPLASYPAKKLLEEDGITVEADEVVEKILNKDKTAPCPMEVKALEMDNEQFFKFMIGKFGG</sequence>
<dbReference type="Gene3D" id="3.40.140.30">
    <property type="entry name" value="Hypothetical protein TM1506"/>
    <property type="match status" value="1"/>
</dbReference>
<dbReference type="InterPro" id="IPR016193">
    <property type="entry name" value="Cytidine_deaminase-like"/>
</dbReference>
<evidence type="ECO:0000313" key="1">
    <source>
        <dbReference type="EMBL" id="VVC03382.1"/>
    </source>
</evidence>
<dbReference type="Proteomes" id="UP000789941">
    <property type="component" value="Unassembled WGS sequence"/>
</dbReference>
<proteinExistence type="predicted"/>
<comment type="caution">
    <text evidence="1">The sequence shown here is derived from an EMBL/GenBank/DDBJ whole genome shotgun (WGS) entry which is preliminary data.</text>
</comment>
<dbReference type="EMBL" id="CABMJJ010000007">
    <property type="protein sequence ID" value="VVC03382.1"/>
    <property type="molecule type" value="Genomic_DNA"/>
</dbReference>
<name>A0A5E4LTL1_9ARCH</name>
<protein>
    <recommendedName>
        <fullName evidence="3">DUF1893 domain-containing protein</fullName>
    </recommendedName>
</protein>
<evidence type="ECO:0008006" key="3">
    <source>
        <dbReference type="Google" id="ProtNLM"/>
    </source>
</evidence>
<accession>A0A5E4LTL1</accession>
<dbReference type="SUPFAM" id="SSF53927">
    <property type="entry name" value="Cytidine deaminase-like"/>
    <property type="match status" value="1"/>
</dbReference>
<dbReference type="GO" id="GO:0003824">
    <property type="term" value="F:catalytic activity"/>
    <property type="evidence" value="ECO:0007669"/>
    <property type="project" value="InterPro"/>
</dbReference>
<gene>
    <name evidence="1" type="ORF">LFW2832_00332</name>
</gene>
<organism evidence="1 2">
    <name type="scientific">Candidatus Bilamarchaeum dharawalense</name>
    <dbReference type="NCBI Taxonomy" id="2885759"/>
    <lineage>
        <taxon>Archaea</taxon>
        <taxon>Candidatus Micrarchaeota</taxon>
        <taxon>Candidatus Micrarchaeia</taxon>
        <taxon>Candidatus Anstonellales</taxon>
        <taxon>Candidatus Bilamarchaeaceae</taxon>
        <taxon>Candidatus Bilamarchaeum</taxon>
    </lineage>
</organism>